<keyword evidence="1 6" id="KW-0489">Methyltransferase</keyword>
<name>A0A1E7KXE0_9ACTN</name>
<dbReference type="InterPro" id="IPR029063">
    <property type="entry name" value="SAM-dependent_MTases_sf"/>
</dbReference>
<dbReference type="InterPro" id="IPR013216">
    <property type="entry name" value="Methyltransf_11"/>
</dbReference>
<gene>
    <name evidence="6" type="ORF">AN218_26240</name>
</gene>
<accession>A0A1E7KXE0</accession>
<evidence type="ECO:0000259" key="5">
    <source>
        <dbReference type="Pfam" id="PF08241"/>
    </source>
</evidence>
<keyword evidence="2 6" id="KW-0808">Transferase</keyword>
<proteinExistence type="predicted"/>
<dbReference type="PANTHER" id="PTHR45277:SF1">
    <property type="entry name" value="EXPRESSED PROTEIN"/>
    <property type="match status" value="1"/>
</dbReference>
<feature type="domain" description="Methyltransferase type 11" evidence="5">
    <location>
        <begin position="101"/>
        <end position="207"/>
    </location>
</feature>
<keyword evidence="3" id="KW-0949">S-adenosyl-L-methionine</keyword>
<dbReference type="PROSITE" id="PS01184">
    <property type="entry name" value="UBIE_2"/>
    <property type="match status" value="1"/>
</dbReference>
<evidence type="ECO:0000256" key="3">
    <source>
        <dbReference type="ARBA" id="ARBA00022691"/>
    </source>
</evidence>
<evidence type="ECO:0000256" key="2">
    <source>
        <dbReference type="ARBA" id="ARBA00022679"/>
    </source>
</evidence>
<dbReference type="Pfam" id="PF08241">
    <property type="entry name" value="Methyltransf_11"/>
    <property type="match status" value="1"/>
</dbReference>
<dbReference type="Gene3D" id="3.40.50.150">
    <property type="entry name" value="Vaccinia Virus protein VP39"/>
    <property type="match status" value="1"/>
</dbReference>
<dbReference type="GO" id="GO:0008757">
    <property type="term" value="F:S-adenosylmethionine-dependent methyltransferase activity"/>
    <property type="evidence" value="ECO:0007669"/>
    <property type="project" value="InterPro"/>
</dbReference>
<feature type="transmembrane region" description="Helical" evidence="4">
    <location>
        <begin position="21"/>
        <end position="41"/>
    </location>
</feature>
<evidence type="ECO:0000313" key="6">
    <source>
        <dbReference type="EMBL" id="OEV08503.1"/>
    </source>
</evidence>
<dbReference type="PANTHER" id="PTHR45277">
    <property type="entry name" value="EXPRESSED PROTEIN"/>
    <property type="match status" value="1"/>
</dbReference>
<organism evidence="6 7">
    <name type="scientific">Streptomyces nanshensis</name>
    <dbReference type="NCBI Taxonomy" id="518642"/>
    <lineage>
        <taxon>Bacteria</taxon>
        <taxon>Bacillati</taxon>
        <taxon>Actinomycetota</taxon>
        <taxon>Actinomycetes</taxon>
        <taxon>Kitasatosporales</taxon>
        <taxon>Streptomycetaceae</taxon>
        <taxon>Streptomyces</taxon>
    </lineage>
</organism>
<dbReference type="InterPro" id="IPR023576">
    <property type="entry name" value="UbiE/COQ5_MeTrFase_CS"/>
</dbReference>
<evidence type="ECO:0000313" key="7">
    <source>
        <dbReference type="Proteomes" id="UP000176005"/>
    </source>
</evidence>
<protein>
    <submittedName>
        <fullName evidence="6">Methyltransferase</fullName>
    </submittedName>
</protein>
<keyword evidence="4" id="KW-0812">Transmembrane</keyword>
<evidence type="ECO:0000256" key="4">
    <source>
        <dbReference type="SAM" id="Phobius"/>
    </source>
</evidence>
<sequence length="258" mass="27566">MTENAGEFGRPRGDYGFDGDYRVIPAPVVAAVYILICLVPAEFAVLYSGRGEVASAVAAGLVAVLLVAFGVTAVRATRVGKFEAWGPVLQGLGLRGDEEVLDMGCGRGAVLLSVAKLLPGGRATGIDIWRADQTGNSPDATWRNAELEGVSERIEVCTGDMTHMPFDDGRFDVIVSSLAIHNVSTMAGRLAAVDEAVRVLRPGGRLAVADIGFTKRYAARLRESGMNGVSRRSLGWRFWWGGPWLATWLVTATKPESD</sequence>
<comment type="caution">
    <text evidence="6">The sequence shown here is derived from an EMBL/GenBank/DDBJ whole genome shotgun (WGS) entry which is preliminary data.</text>
</comment>
<dbReference type="GO" id="GO:0032259">
    <property type="term" value="P:methylation"/>
    <property type="evidence" value="ECO:0007669"/>
    <property type="project" value="UniProtKB-KW"/>
</dbReference>
<dbReference type="AlphaFoldDB" id="A0A1E7KXE0"/>
<reference evidence="6 7" key="1">
    <citation type="journal article" date="2016" name="Front. Microbiol.">
        <title>Comparative Genomics Analysis of Streptomyces Species Reveals Their Adaptation to the Marine Environment and Their Diversity at the Genomic Level.</title>
        <authorList>
            <person name="Tian X."/>
            <person name="Zhang Z."/>
            <person name="Yang T."/>
            <person name="Chen M."/>
            <person name="Li J."/>
            <person name="Chen F."/>
            <person name="Yang J."/>
            <person name="Li W."/>
            <person name="Zhang B."/>
            <person name="Zhang Z."/>
            <person name="Wu J."/>
            <person name="Zhang C."/>
            <person name="Long L."/>
            <person name="Xiao J."/>
        </authorList>
    </citation>
    <scope>NUCLEOTIDE SEQUENCE [LARGE SCALE GENOMIC DNA]</scope>
    <source>
        <strain evidence="6 7">SCSIO 10429</strain>
    </source>
</reference>
<dbReference type="Proteomes" id="UP000176005">
    <property type="component" value="Unassembled WGS sequence"/>
</dbReference>
<feature type="transmembrane region" description="Helical" evidence="4">
    <location>
        <begin position="53"/>
        <end position="74"/>
    </location>
</feature>
<evidence type="ECO:0000256" key="1">
    <source>
        <dbReference type="ARBA" id="ARBA00022603"/>
    </source>
</evidence>
<dbReference type="SUPFAM" id="SSF53335">
    <property type="entry name" value="S-adenosyl-L-methionine-dependent methyltransferases"/>
    <property type="match status" value="1"/>
</dbReference>
<keyword evidence="4" id="KW-1133">Transmembrane helix</keyword>
<dbReference type="CDD" id="cd02440">
    <property type="entry name" value="AdoMet_MTases"/>
    <property type="match status" value="1"/>
</dbReference>
<keyword evidence="4" id="KW-0472">Membrane</keyword>
<dbReference type="RefSeq" id="WP_070019547.1">
    <property type="nucleotide sequence ID" value="NZ_LJGW01000419.1"/>
</dbReference>
<keyword evidence="7" id="KW-1185">Reference proteome</keyword>
<dbReference type="EMBL" id="LJGW01000419">
    <property type="protein sequence ID" value="OEV08503.1"/>
    <property type="molecule type" value="Genomic_DNA"/>
</dbReference>